<dbReference type="AlphaFoldDB" id="A0A6A5HH73"/>
<evidence type="ECO:0000313" key="2">
    <source>
        <dbReference type="EMBL" id="KAF1766056.1"/>
    </source>
</evidence>
<organism evidence="2 3">
    <name type="scientific">Caenorhabditis remanei</name>
    <name type="common">Caenorhabditis vulgaris</name>
    <dbReference type="NCBI Taxonomy" id="31234"/>
    <lineage>
        <taxon>Eukaryota</taxon>
        <taxon>Metazoa</taxon>
        <taxon>Ecdysozoa</taxon>
        <taxon>Nematoda</taxon>
        <taxon>Chromadorea</taxon>
        <taxon>Rhabditida</taxon>
        <taxon>Rhabditina</taxon>
        <taxon>Rhabditomorpha</taxon>
        <taxon>Rhabditoidea</taxon>
        <taxon>Rhabditidae</taxon>
        <taxon>Peloderinae</taxon>
        <taxon>Caenorhabditis</taxon>
    </lineage>
</organism>
<evidence type="ECO:0000256" key="1">
    <source>
        <dbReference type="SAM" id="MobiDB-lite"/>
    </source>
</evidence>
<proteinExistence type="predicted"/>
<dbReference type="GeneID" id="78774148"/>
<gene>
    <name evidence="2" type="ORF">GCK72_006012</name>
</gene>
<sequence>MQSDFSNDVQLEVMRPHEQVENENVKQNDHDDQVNHDDHEMAENDFSSKNSAQLSNFRFCCCCSIKKTEQLVYQNNPRRIFKNLSNLDTYRLRPPLPPPRPPLSSDGRSYLARVTRNSRPSTSLPSVRSNACSASRRLKHKFPD</sequence>
<protein>
    <submittedName>
        <fullName evidence="2">Uncharacterized protein</fullName>
    </submittedName>
</protein>
<dbReference type="KEGG" id="crq:GCK72_006012"/>
<evidence type="ECO:0000313" key="3">
    <source>
        <dbReference type="Proteomes" id="UP000483820"/>
    </source>
</evidence>
<feature type="region of interest" description="Disordered" evidence="1">
    <location>
        <begin position="1"/>
        <end position="48"/>
    </location>
</feature>
<feature type="region of interest" description="Disordered" evidence="1">
    <location>
        <begin position="87"/>
        <end position="144"/>
    </location>
</feature>
<dbReference type="RefSeq" id="XP_053589631.1">
    <property type="nucleotide sequence ID" value="XM_053725437.1"/>
</dbReference>
<dbReference type="Proteomes" id="UP000483820">
    <property type="component" value="Chromosome II"/>
</dbReference>
<name>A0A6A5HH73_CAERE</name>
<accession>A0A6A5HH73</accession>
<comment type="caution">
    <text evidence="2">The sequence shown here is derived from an EMBL/GenBank/DDBJ whole genome shotgun (WGS) entry which is preliminary data.</text>
</comment>
<reference evidence="2 3" key="1">
    <citation type="submission" date="2019-12" db="EMBL/GenBank/DDBJ databases">
        <title>Chromosome-level assembly of the Caenorhabditis remanei genome.</title>
        <authorList>
            <person name="Teterina A.A."/>
            <person name="Willis J.H."/>
            <person name="Phillips P.C."/>
        </authorList>
    </citation>
    <scope>NUCLEOTIDE SEQUENCE [LARGE SCALE GENOMIC DNA]</scope>
    <source>
        <strain evidence="2 3">PX506</strain>
        <tissue evidence="2">Whole organism</tissue>
    </source>
</reference>
<dbReference type="CTD" id="78774148"/>
<feature type="compositionally biased region" description="Polar residues" evidence="1">
    <location>
        <begin position="115"/>
        <end position="133"/>
    </location>
</feature>
<feature type="compositionally biased region" description="Basic and acidic residues" evidence="1">
    <location>
        <begin position="14"/>
        <end position="42"/>
    </location>
</feature>
<dbReference type="EMBL" id="WUAV01000002">
    <property type="protein sequence ID" value="KAF1766056.1"/>
    <property type="molecule type" value="Genomic_DNA"/>
</dbReference>